<reference evidence="3" key="1">
    <citation type="journal article" date="2017" name="Biotechnol. Biofuels">
        <title>Evaluation of environmental bacterial communities as a factor affecting the growth of duckweed Lemna minor.</title>
        <authorList>
            <person name="Ishizawa H."/>
            <person name="Kuroda M."/>
            <person name="Morikawa M."/>
            <person name="Ike M."/>
        </authorList>
    </citation>
    <scope>NUCLEOTIDE SEQUENCE [LARGE SCALE GENOMIC DNA]</scope>
    <source>
        <strain evidence="3">H3</strain>
    </source>
</reference>
<dbReference type="AlphaFoldDB" id="A0A3G9GCR9"/>
<sequence length="50" mass="5293">MSREAGAIHNDPAAKDPLHEGGLDELMASSHGEIEKEAAQYAAQDKTGMI</sequence>
<dbReference type="KEGG" id="amah:DLM_1616"/>
<accession>A0A3G9GCR9</accession>
<evidence type="ECO:0000313" key="2">
    <source>
        <dbReference type="EMBL" id="BBF85235.1"/>
    </source>
</evidence>
<proteinExistence type="predicted"/>
<organism evidence="2 3">
    <name type="scientific">Aquitalea magnusonii</name>
    <dbReference type="NCBI Taxonomy" id="332411"/>
    <lineage>
        <taxon>Bacteria</taxon>
        <taxon>Pseudomonadati</taxon>
        <taxon>Pseudomonadota</taxon>
        <taxon>Betaproteobacteria</taxon>
        <taxon>Neisseriales</taxon>
        <taxon>Chromobacteriaceae</taxon>
        <taxon>Aquitalea</taxon>
    </lineage>
</organism>
<protein>
    <submittedName>
        <fullName evidence="2">Uncharacterized protein</fullName>
    </submittedName>
</protein>
<feature type="region of interest" description="Disordered" evidence="1">
    <location>
        <begin position="1"/>
        <end position="23"/>
    </location>
</feature>
<dbReference type="Proteomes" id="UP000198290">
    <property type="component" value="Chromosome"/>
</dbReference>
<reference evidence="3" key="3">
    <citation type="journal article" date="2017" name="Plant Physiol. Biochem.">
        <title>Differential oxidative and antioxidative response of duckweed Lemna minor toward plant growth promoting/inhibiting bacteria.</title>
        <authorList>
            <person name="Ishizawa H."/>
            <person name="Kuroda M."/>
            <person name="Morikawa M."/>
            <person name="Ike M."/>
        </authorList>
    </citation>
    <scope>NUCLEOTIDE SEQUENCE [LARGE SCALE GENOMIC DNA]</scope>
    <source>
        <strain evidence="3">H3</strain>
    </source>
</reference>
<keyword evidence="3" id="KW-1185">Reference proteome</keyword>
<evidence type="ECO:0000313" key="3">
    <source>
        <dbReference type="Proteomes" id="UP000198290"/>
    </source>
</evidence>
<name>A0A3G9GCR9_9NEIS</name>
<dbReference type="RefSeq" id="WP_167467063.1">
    <property type="nucleotide sequence ID" value="NZ_AP018823.1"/>
</dbReference>
<gene>
    <name evidence="2" type="ORF">DLM_1616</name>
</gene>
<dbReference type="EMBL" id="AP018823">
    <property type="protein sequence ID" value="BBF85235.1"/>
    <property type="molecule type" value="Genomic_DNA"/>
</dbReference>
<reference evidence="2 3" key="2">
    <citation type="journal article" date="2017" name="Genome Announc.">
        <title>Draft genome sequence of Aquitalea magnusonii strain H3, a plant growth-promoting bacterium of duckweed Lemna minor.</title>
        <authorList>
            <person name="Ishizawa H."/>
            <person name="Kuroda M."/>
            <person name="Ike M."/>
        </authorList>
    </citation>
    <scope>NUCLEOTIDE SEQUENCE [LARGE SCALE GENOMIC DNA]</scope>
    <source>
        <strain evidence="2 3">H3</strain>
    </source>
</reference>
<evidence type="ECO:0000256" key="1">
    <source>
        <dbReference type="SAM" id="MobiDB-lite"/>
    </source>
</evidence>
<feature type="compositionally biased region" description="Basic and acidic residues" evidence="1">
    <location>
        <begin position="12"/>
        <end position="22"/>
    </location>
</feature>